<reference evidence="1 2" key="1">
    <citation type="submission" date="2009-08" db="EMBL/GenBank/DDBJ databases">
        <title>The Genome Sequence of Spizellomyces punctatus strain DAOM BR117.</title>
        <authorList>
            <consortium name="The Broad Institute Genome Sequencing Platform"/>
            <person name="Russ C."/>
            <person name="Cuomo C."/>
            <person name="Shea T."/>
            <person name="Young S.K."/>
            <person name="Zeng Q."/>
            <person name="Koehrsen M."/>
            <person name="Haas B."/>
            <person name="Borodovsky M."/>
            <person name="Guigo R."/>
            <person name="Alvarado L."/>
            <person name="Berlin A."/>
            <person name="Bochicchio J."/>
            <person name="Borenstein D."/>
            <person name="Chapman S."/>
            <person name="Chen Z."/>
            <person name="Engels R."/>
            <person name="Freedman E."/>
            <person name="Gellesch M."/>
            <person name="Goldberg J."/>
            <person name="Griggs A."/>
            <person name="Gujja S."/>
            <person name="Heiman D."/>
            <person name="Hepburn T."/>
            <person name="Howarth C."/>
            <person name="Jen D."/>
            <person name="Larson L."/>
            <person name="Lewis B."/>
            <person name="Mehta T."/>
            <person name="Park D."/>
            <person name="Pearson M."/>
            <person name="Roberts A."/>
            <person name="Saif S."/>
            <person name="Shenoy N."/>
            <person name="Sisk P."/>
            <person name="Stolte C."/>
            <person name="Sykes S."/>
            <person name="Thomson T."/>
            <person name="Walk T."/>
            <person name="White J."/>
            <person name="Yandava C."/>
            <person name="Burger G."/>
            <person name="Gray M.W."/>
            <person name="Holland P.W.H."/>
            <person name="King N."/>
            <person name="Lang F.B.F."/>
            <person name="Roger A.J."/>
            <person name="Ruiz-Trillo I."/>
            <person name="Lander E."/>
            <person name="Nusbaum C."/>
        </authorList>
    </citation>
    <scope>NUCLEOTIDE SEQUENCE [LARGE SCALE GENOMIC DNA]</scope>
    <source>
        <strain evidence="1 2">DAOM BR117</strain>
    </source>
</reference>
<evidence type="ECO:0000313" key="1">
    <source>
        <dbReference type="EMBL" id="KNC98032.1"/>
    </source>
</evidence>
<sequence length="198" mass="22298">MTDRNDAIWVADLMQALARKVNMRLKLYLDETLTTLGTLAEIMKSMSLPSNSMNSIQLLTTTTKNGTSSLVLSVDKIKPHVIETLMVNLTFWPHHPLFASALNGVRTGKDDRPCFTAVTPRSSFHILHSALQNDGLRVYQVLILDNLIRAGGEFNQVLRVPPVALDNRYLEGIFDQRRNVVHRNDWHKSSCSSLRISS</sequence>
<proteinExistence type="predicted"/>
<evidence type="ECO:0000313" key="2">
    <source>
        <dbReference type="Proteomes" id="UP000053201"/>
    </source>
</evidence>
<keyword evidence="2" id="KW-1185">Reference proteome</keyword>
<dbReference type="GeneID" id="27689753"/>
<organism evidence="1 2">
    <name type="scientific">Spizellomyces punctatus (strain DAOM BR117)</name>
    <dbReference type="NCBI Taxonomy" id="645134"/>
    <lineage>
        <taxon>Eukaryota</taxon>
        <taxon>Fungi</taxon>
        <taxon>Fungi incertae sedis</taxon>
        <taxon>Chytridiomycota</taxon>
        <taxon>Chytridiomycota incertae sedis</taxon>
        <taxon>Chytridiomycetes</taxon>
        <taxon>Spizellomycetales</taxon>
        <taxon>Spizellomycetaceae</taxon>
        <taxon>Spizellomyces</taxon>
    </lineage>
</organism>
<gene>
    <name evidence="1" type="ORF">SPPG_06452</name>
</gene>
<dbReference type="RefSeq" id="XP_016606072.1">
    <property type="nucleotide sequence ID" value="XM_016754657.1"/>
</dbReference>
<name>A0A0L0HA23_SPIPD</name>
<protein>
    <submittedName>
        <fullName evidence="1">Uncharacterized protein</fullName>
    </submittedName>
</protein>
<accession>A0A0L0HA23</accession>
<dbReference type="Proteomes" id="UP000053201">
    <property type="component" value="Unassembled WGS sequence"/>
</dbReference>
<dbReference type="EMBL" id="KQ257461">
    <property type="protein sequence ID" value="KNC98032.1"/>
    <property type="molecule type" value="Genomic_DNA"/>
</dbReference>
<dbReference type="InParanoid" id="A0A0L0HA23"/>
<dbReference type="VEuPathDB" id="FungiDB:SPPG_06452"/>
<dbReference type="AlphaFoldDB" id="A0A0L0HA23"/>